<keyword evidence="3" id="KW-1185">Reference proteome</keyword>
<proteinExistence type="predicted"/>
<dbReference type="Proteomes" id="UP001396334">
    <property type="component" value="Unassembled WGS sequence"/>
</dbReference>
<reference evidence="2 3" key="1">
    <citation type="journal article" date="2024" name="G3 (Bethesda)">
        <title>Genome assembly of Hibiscus sabdariffa L. provides insights into metabolisms of medicinal natural products.</title>
        <authorList>
            <person name="Kim T."/>
        </authorList>
    </citation>
    <scope>NUCLEOTIDE SEQUENCE [LARGE SCALE GENOMIC DNA]</scope>
    <source>
        <strain evidence="2">TK-2024</strain>
        <tissue evidence="2">Old leaves</tissue>
    </source>
</reference>
<feature type="compositionally biased region" description="Basic and acidic residues" evidence="1">
    <location>
        <begin position="108"/>
        <end position="121"/>
    </location>
</feature>
<name>A0ABR2S647_9ROSI</name>
<accession>A0ABR2S647</accession>
<evidence type="ECO:0000313" key="3">
    <source>
        <dbReference type="Proteomes" id="UP001396334"/>
    </source>
</evidence>
<feature type="region of interest" description="Disordered" evidence="1">
    <location>
        <begin position="108"/>
        <end position="144"/>
    </location>
</feature>
<gene>
    <name evidence="2" type="ORF">V6N11_010728</name>
</gene>
<evidence type="ECO:0000313" key="2">
    <source>
        <dbReference type="EMBL" id="KAK9020711.1"/>
    </source>
</evidence>
<comment type="caution">
    <text evidence="2">The sequence shown here is derived from an EMBL/GenBank/DDBJ whole genome shotgun (WGS) entry which is preliminary data.</text>
</comment>
<dbReference type="EMBL" id="JBBPBN010000016">
    <property type="protein sequence ID" value="KAK9020711.1"/>
    <property type="molecule type" value="Genomic_DNA"/>
</dbReference>
<protein>
    <submittedName>
        <fullName evidence="2">Uncharacterized protein</fullName>
    </submittedName>
</protein>
<evidence type="ECO:0000256" key="1">
    <source>
        <dbReference type="SAM" id="MobiDB-lite"/>
    </source>
</evidence>
<organism evidence="2 3">
    <name type="scientific">Hibiscus sabdariffa</name>
    <name type="common">roselle</name>
    <dbReference type="NCBI Taxonomy" id="183260"/>
    <lineage>
        <taxon>Eukaryota</taxon>
        <taxon>Viridiplantae</taxon>
        <taxon>Streptophyta</taxon>
        <taxon>Embryophyta</taxon>
        <taxon>Tracheophyta</taxon>
        <taxon>Spermatophyta</taxon>
        <taxon>Magnoliopsida</taxon>
        <taxon>eudicotyledons</taxon>
        <taxon>Gunneridae</taxon>
        <taxon>Pentapetalae</taxon>
        <taxon>rosids</taxon>
        <taxon>malvids</taxon>
        <taxon>Malvales</taxon>
        <taxon>Malvaceae</taxon>
        <taxon>Malvoideae</taxon>
        <taxon>Hibiscus</taxon>
    </lineage>
</organism>
<sequence length="144" mass="15489">MARDKKAKEVGVIPTVEGRSINVVPYRTNVASGSHLAIKIVEEGSGDGLRSKSSVHGASRRGKGVREGLRKGLLVKKSGESFAKKTSFANWAQNAQVRVDLIGKDTGMDVRGDQGLGRDTHTLLSETDDNEFEDGSHMVDVPMV</sequence>